<proteinExistence type="predicted"/>
<dbReference type="InterPro" id="IPR036129">
    <property type="entry name" value="Glycerate_kinase_sf"/>
</dbReference>
<dbReference type="PANTHER" id="PTHR21599:SF0">
    <property type="entry name" value="GLYCERATE KINASE"/>
    <property type="match status" value="1"/>
</dbReference>
<reference evidence="1 2" key="1">
    <citation type="submission" date="2019-09" db="EMBL/GenBank/DDBJ databases">
        <title>Paraburkholderia podalyriae sp. nov., A South African Podalyria-associated rhizobium.</title>
        <authorList>
            <person name="Mavima L."/>
            <person name="Beukes C.W."/>
            <person name="Palmer M."/>
            <person name="De Meyer S.E."/>
            <person name="James E.K."/>
            <person name="Maluk M."/>
            <person name="Avontuur J.R."/>
            <person name="Chan W.Y."/>
            <person name="Venter S.N."/>
            <person name="Steenkamp E.T."/>
        </authorList>
    </citation>
    <scope>NUCLEOTIDE SEQUENCE [LARGE SCALE GENOMIC DNA]</scope>
    <source>
        <strain evidence="1 2">WC7.3b</strain>
    </source>
</reference>
<evidence type="ECO:0000313" key="1">
    <source>
        <dbReference type="EMBL" id="MBC8751313.1"/>
    </source>
</evidence>
<dbReference type="PANTHER" id="PTHR21599">
    <property type="entry name" value="GLYCERATE KINASE"/>
    <property type="match status" value="1"/>
</dbReference>
<evidence type="ECO:0000313" key="2">
    <source>
        <dbReference type="Proteomes" id="UP000736373"/>
    </source>
</evidence>
<sequence length="106" mass="10479">MAVRGAAGGVRNAVVGLLPDGSGIVEVAQIAGITDPVGMSAPVEARDTRGVGEAIRALMDLGMRRISVALGGSSTNDGGAGLLVGLGIKLLDAQGVELEPTSEQLS</sequence>
<dbReference type="EMBL" id="VZQQ01000051">
    <property type="protein sequence ID" value="MBC8751313.1"/>
    <property type="molecule type" value="Genomic_DNA"/>
</dbReference>
<dbReference type="Gene3D" id="3.90.1510.10">
    <property type="entry name" value="Glycerate kinase, domain 2"/>
    <property type="match status" value="1"/>
</dbReference>
<dbReference type="GO" id="GO:0016301">
    <property type="term" value="F:kinase activity"/>
    <property type="evidence" value="ECO:0007669"/>
    <property type="project" value="UniProtKB-KW"/>
</dbReference>
<dbReference type="Proteomes" id="UP000736373">
    <property type="component" value="Unassembled WGS sequence"/>
</dbReference>
<dbReference type="InterPro" id="IPR004381">
    <property type="entry name" value="Glycerate_kinase"/>
</dbReference>
<keyword evidence="2" id="KW-1185">Reference proteome</keyword>
<dbReference type="Pfam" id="PF02595">
    <property type="entry name" value="Gly_kinase"/>
    <property type="match status" value="1"/>
</dbReference>
<accession>A0ABR7PYH0</accession>
<organism evidence="1 2">
    <name type="scientific">Paraburkholderia podalyriae</name>
    <dbReference type="NCBI Taxonomy" id="1938811"/>
    <lineage>
        <taxon>Bacteria</taxon>
        <taxon>Pseudomonadati</taxon>
        <taxon>Pseudomonadota</taxon>
        <taxon>Betaproteobacteria</taxon>
        <taxon>Burkholderiales</taxon>
        <taxon>Burkholderiaceae</taxon>
        <taxon>Paraburkholderia</taxon>
    </lineage>
</organism>
<name>A0ABR7PYH0_9BURK</name>
<dbReference type="SUPFAM" id="SSF110738">
    <property type="entry name" value="Glycerate kinase I"/>
    <property type="match status" value="1"/>
</dbReference>
<protein>
    <submittedName>
        <fullName evidence="1">Glycerate kinase</fullName>
    </submittedName>
</protein>
<keyword evidence="1" id="KW-0808">Transferase</keyword>
<dbReference type="InterPro" id="IPR018193">
    <property type="entry name" value="Glyc_kinase_flavodox-like_fold"/>
</dbReference>
<keyword evidence="1" id="KW-0418">Kinase</keyword>
<gene>
    <name evidence="1" type="ORF">F6X42_33665</name>
</gene>
<comment type="caution">
    <text evidence="1">The sequence shown here is derived from an EMBL/GenBank/DDBJ whole genome shotgun (WGS) entry which is preliminary data.</text>
</comment>